<dbReference type="AlphaFoldDB" id="A0A8S1V6R5"/>
<dbReference type="EMBL" id="CAJJDO010000059">
    <property type="protein sequence ID" value="CAD8173288.1"/>
    <property type="molecule type" value="Genomic_DNA"/>
</dbReference>
<accession>A0A8S1V6R5</accession>
<proteinExistence type="predicted"/>
<evidence type="ECO:0000313" key="2">
    <source>
        <dbReference type="EMBL" id="CAD8173288.1"/>
    </source>
</evidence>
<keyword evidence="3" id="KW-1185">Reference proteome</keyword>
<protein>
    <submittedName>
        <fullName evidence="2">Uncharacterized protein</fullName>
    </submittedName>
</protein>
<dbReference type="Proteomes" id="UP000689195">
    <property type="component" value="Unassembled WGS sequence"/>
</dbReference>
<evidence type="ECO:0000313" key="3">
    <source>
        <dbReference type="Proteomes" id="UP000689195"/>
    </source>
</evidence>
<comment type="caution">
    <text evidence="2">The sequence shown here is derived from an EMBL/GenBank/DDBJ whole genome shotgun (WGS) entry which is preliminary data.</text>
</comment>
<gene>
    <name evidence="2" type="ORF">PPENT_87.1.T0590037</name>
</gene>
<reference evidence="2" key="1">
    <citation type="submission" date="2021-01" db="EMBL/GenBank/DDBJ databases">
        <authorList>
            <consortium name="Genoscope - CEA"/>
            <person name="William W."/>
        </authorList>
    </citation>
    <scope>NUCLEOTIDE SEQUENCE</scope>
</reference>
<keyword evidence="1" id="KW-0175">Coiled coil</keyword>
<feature type="coiled-coil region" evidence="1">
    <location>
        <begin position="18"/>
        <end position="45"/>
    </location>
</feature>
<evidence type="ECO:0000256" key="1">
    <source>
        <dbReference type="SAM" id="Coils"/>
    </source>
</evidence>
<name>A0A8S1V6R5_9CILI</name>
<dbReference type="OrthoDB" id="10448580at2759"/>
<feature type="coiled-coil region" evidence="1">
    <location>
        <begin position="146"/>
        <end position="180"/>
    </location>
</feature>
<organism evidence="2 3">
    <name type="scientific">Paramecium pentaurelia</name>
    <dbReference type="NCBI Taxonomy" id="43138"/>
    <lineage>
        <taxon>Eukaryota</taxon>
        <taxon>Sar</taxon>
        <taxon>Alveolata</taxon>
        <taxon>Ciliophora</taxon>
        <taxon>Intramacronucleata</taxon>
        <taxon>Oligohymenophorea</taxon>
        <taxon>Peniculida</taxon>
        <taxon>Parameciidae</taxon>
        <taxon>Paramecium</taxon>
    </lineage>
</organism>
<sequence length="770" mass="92556">MSKQQQKESIRIHQINNFKNKKEMMDFANAESQKLQSNKKELTKVKGRSQGGLNRLQTNINKTKLQENKNYQKKNGEDFQDKLENYTSVFIESFKSMILQKYQIKYQDSINLSSPKVQKSHVSQEYSIQNISRINKSESDKQFRKIVKKKQTQQKEQQQLELLQQQKNQEKEQIQKQIENESTIFNSQNQELQLKNIKMIEYQRILGEKIEQLNQQIQEQNPDFNIKLKNEFLQKKINILNNKIERIEYNIVQVDDNFEAYVKNLNNKLINLDQQLNPNKQCTLQQSNDQSKKVISRQHNLEKFKQQNGKQQPNSQLEELTQTYKQEKQKLLQEYPDKEKFYQDQKKYFLNQQDQIKGLIKDLEQEIYENKIIEQNLTSKLNLLNIYSQQLQECEKKQFNTEEQIRQIQQEFQNIILQHQNQITISEKQLIEIKEQIKNLAYLEKINYQSSKTEYLVKIYNLDQNSIKIDDLIELYKYNSLEKDLQTYDEIININNEDETILKLELFKITFQKTSKIRNSLYQTKWITEESLLSLDQLNNNSLVIFEENQQNSFFLTSDLINGFAEQLQMKDEAYYFKLKSNLRLFYPRLCILPSCFLEEFRQYFKQNKNLCIKLIIDYFEDFQAIQYQFQIIYQKIAFIIKEGSLYYVITVDLKNLLVIIYNSIPKPSQQYYELQLCLNYLFSQLLKENIQFQLHVSPTFPIQSDQYNENLTGYYACIALQYFSKNQINKNYLEINEITQQIGQINLKRNIQSRILQREQLERILDIKN</sequence>
<feature type="coiled-coil region" evidence="1">
    <location>
        <begin position="230"/>
        <end position="257"/>
    </location>
</feature>